<feature type="compositionally biased region" description="Polar residues" evidence="5">
    <location>
        <begin position="298"/>
        <end position="307"/>
    </location>
</feature>
<dbReference type="SMART" id="SM00115">
    <property type="entry name" value="CASc"/>
    <property type="match status" value="1"/>
</dbReference>
<dbReference type="OMA" id="YRMRTRP"/>
<proteinExistence type="inferred from homology"/>
<evidence type="ECO:0000313" key="9">
    <source>
        <dbReference type="RefSeq" id="XP_022081028.1"/>
    </source>
</evidence>
<dbReference type="RefSeq" id="XP_022081028.1">
    <property type="nucleotide sequence ID" value="XM_022225336.1"/>
</dbReference>
<dbReference type="Proteomes" id="UP000694845">
    <property type="component" value="Unplaced"/>
</dbReference>
<dbReference type="PROSITE" id="PS50207">
    <property type="entry name" value="CASPASE_P10"/>
    <property type="match status" value="1"/>
</dbReference>
<feature type="compositionally biased region" description="Polar residues" evidence="5">
    <location>
        <begin position="539"/>
        <end position="555"/>
    </location>
</feature>
<feature type="compositionally biased region" description="Basic and acidic residues" evidence="5">
    <location>
        <begin position="308"/>
        <end position="318"/>
    </location>
</feature>
<dbReference type="PROSITE" id="PS50208">
    <property type="entry name" value="CASPASE_P20"/>
    <property type="match status" value="1"/>
</dbReference>
<dbReference type="OrthoDB" id="676979at2759"/>
<dbReference type="SMART" id="SM00364">
    <property type="entry name" value="LRR_BAC"/>
    <property type="match status" value="5"/>
</dbReference>
<keyword evidence="8" id="KW-1185">Reference proteome</keyword>
<dbReference type="GO" id="GO:0004197">
    <property type="term" value="F:cysteine-type endopeptidase activity"/>
    <property type="evidence" value="ECO:0007669"/>
    <property type="project" value="InterPro"/>
</dbReference>
<evidence type="ECO:0000259" key="6">
    <source>
        <dbReference type="PROSITE" id="PS50207"/>
    </source>
</evidence>
<feature type="domain" description="Caspase family p20" evidence="7">
    <location>
        <begin position="278"/>
        <end position="418"/>
    </location>
</feature>
<dbReference type="GeneID" id="110974031"/>
<feature type="region of interest" description="Disordered" evidence="5">
    <location>
        <begin position="533"/>
        <end position="555"/>
    </location>
</feature>
<dbReference type="InterPro" id="IPR002138">
    <property type="entry name" value="Pept_C14_p10"/>
</dbReference>
<evidence type="ECO:0000256" key="4">
    <source>
        <dbReference type="RuleBase" id="RU003971"/>
    </source>
</evidence>
<dbReference type="PRINTS" id="PR00376">
    <property type="entry name" value="IL1BCENZYME"/>
</dbReference>
<dbReference type="PANTHER" id="PTHR48051:SF36">
    <property type="entry name" value="CASPASE FAMILY P20 DOMAIN-CONTAINING PROTEIN"/>
    <property type="match status" value="1"/>
</dbReference>
<evidence type="ECO:0000256" key="5">
    <source>
        <dbReference type="SAM" id="MobiDB-lite"/>
    </source>
</evidence>
<evidence type="ECO:0000256" key="2">
    <source>
        <dbReference type="ARBA" id="ARBA00022614"/>
    </source>
</evidence>
<dbReference type="Gene3D" id="3.80.10.10">
    <property type="entry name" value="Ribonuclease Inhibitor"/>
    <property type="match status" value="2"/>
</dbReference>
<dbReference type="InterPro" id="IPR015917">
    <property type="entry name" value="Pept_C14A"/>
</dbReference>
<dbReference type="InterPro" id="IPR011600">
    <property type="entry name" value="Pept_C14_caspase"/>
</dbReference>
<dbReference type="KEGG" id="aplc:110974031"/>
<gene>
    <name evidence="9" type="primary">LOC110974031</name>
</gene>
<keyword evidence="3" id="KW-0677">Repeat</keyword>
<dbReference type="InterPro" id="IPR032675">
    <property type="entry name" value="LRR_dom_sf"/>
</dbReference>
<dbReference type="SUPFAM" id="SSF52129">
    <property type="entry name" value="Caspase-like"/>
    <property type="match status" value="1"/>
</dbReference>
<dbReference type="Pfam" id="PF23598">
    <property type="entry name" value="LRR_14"/>
    <property type="match status" value="1"/>
</dbReference>
<evidence type="ECO:0000256" key="3">
    <source>
        <dbReference type="ARBA" id="ARBA00022737"/>
    </source>
</evidence>
<organism evidence="8 9">
    <name type="scientific">Acanthaster planci</name>
    <name type="common">Crown-of-thorns starfish</name>
    <dbReference type="NCBI Taxonomy" id="133434"/>
    <lineage>
        <taxon>Eukaryota</taxon>
        <taxon>Metazoa</taxon>
        <taxon>Echinodermata</taxon>
        <taxon>Eleutherozoa</taxon>
        <taxon>Asterozoa</taxon>
        <taxon>Asteroidea</taxon>
        <taxon>Valvatacea</taxon>
        <taxon>Valvatida</taxon>
        <taxon>Acanthasteridae</taxon>
        <taxon>Acanthaster</taxon>
    </lineage>
</organism>
<accession>A0A8B7XJQ4</accession>
<dbReference type="InterPro" id="IPR001611">
    <property type="entry name" value="Leu-rich_rpt"/>
</dbReference>
<evidence type="ECO:0000256" key="1">
    <source>
        <dbReference type="ARBA" id="ARBA00010134"/>
    </source>
</evidence>
<dbReference type="GO" id="GO:0006508">
    <property type="term" value="P:proteolysis"/>
    <property type="evidence" value="ECO:0007669"/>
    <property type="project" value="InterPro"/>
</dbReference>
<feature type="domain" description="Caspase family p10" evidence="6">
    <location>
        <begin position="468"/>
        <end position="530"/>
    </location>
</feature>
<dbReference type="InterPro" id="IPR050216">
    <property type="entry name" value="LRR_domain-containing"/>
</dbReference>
<feature type="region of interest" description="Disordered" evidence="5">
    <location>
        <begin position="298"/>
        <end position="318"/>
    </location>
</feature>
<dbReference type="AlphaFoldDB" id="A0A8B7XJQ4"/>
<evidence type="ECO:0000259" key="7">
    <source>
        <dbReference type="PROSITE" id="PS50208"/>
    </source>
</evidence>
<evidence type="ECO:0000313" key="8">
    <source>
        <dbReference type="Proteomes" id="UP000694845"/>
    </source>
</evidence>
<dbReference type="PROSITE" id="PS51450">
    <property type="entry name" value="LRR"/>
    <property type="match status" value="1"/>
</dbReference>
<dbReference type="Pfam" id="PF00656">
    <property type="entry name" value="Peptidase_C14"/>
    <property type="match status" value="1"/>
</dbReference>
<keyword evidence="2" id="KW-0433">Leucine-rich repeat</keyword>
<dbReference type="GO" id="GO:0005737">
    <property type="term" value="C:cytoplasm"/>
    <property type="evidence" value="ECO:0007669"/>
    <property type="project" value="TreeGrafter"/>
</dbReference>
<comment type="similarity">
    <text evidence="1 4">Belongs to the peptidase C14A family.</text>
</comment>
<dbReference type="Pfam" id="PF13855">
    <property type="entry name" value="LRR_8"/>
    <property type="match status" value="1"/>
</dbReference>
<dbReference type="SUPFAM" id="SSF52058">
    <property type="entry name" value="L domain-like"/>
    <property type="match status" value="1"/>
</dbReference>
<dbReference type="InterPro" id="IPR003591">
    <property type="entry name" value="Leu-rich_rpt_typical-subtyp"/>
</dbReference>
<name>A0A8B7XJQ4_ACAPL</name>
<dbReference type="InterPro" id="IPR001309">
    <property type="entry name" value="Pept_C14_p20"/>
</dbReference>
<dbReference type="InterPro" id="IPR055414">
    <property type="entry name" value="LRR_R13L4/SHOC2-like"/>
</dbReference>
<protein>
    <submittedName>
        <fullName evidence="9">Disease resistance protein RGA4</fullName>
    </submittedName>
</protein>
<dbReference type="Gene3D" id="3.40.50.1460">
    <property type="match status" value="1"/>
</dbReference>
<dbReference type="SMART" id="SM00369">
    <property type="entry name" value="LRR_TYP"/>
    <property type="match status" value="6"/>
</dbReference>
<dbReference type="InterPro" id="IPR029030">
    <property type="entry name" value="Caspase-like_dom_sf"/>
</dbReference>
<sequence length="555" mass="62472">MAGVERQEWSLQALGISPYRGNAYDLRIDLNYRNLQHLPPDLFSLGELQWLNLNVNKLRDLPADMTRLSHLKWLYLENNAFQSCPEVVCRLTELVRLYFSCNLLSSLPNAIGRLTHLRWIDLSDNRFAEFPTVLCCGSLAENLERLFLDNNQITSLPGQIANMKSLKLLWLNDNRLEWLPHALCELTGLEELQVRNNPLRCLPVFLAGKLSNLKVFEWQGCPLIQQLTEACQKGVSGLGDHQDQVNKRAEKRGMVHFRAEAGLDGGRERPCYRMRTRPRGVAIVIDNFCTLEVGESLNGRTSSQSSESDGRENAKGEDSTDRLRSVLIKLGFNVRVMRGLMSLDIISALRFLSLEDHSYFDCVIVCILSRGARGGKIIGPDGIAVDVQQLTDIFTRDNCPTLADKPKLFFLQVLESDAKGKQLSPRESDAGKELPTATLIPDDYDFLLTFALIPKAAKSDSLDSVYHFYVGVLFDMLEKFARKLNLLDVMTTVHGEVKKRRLLSENSPEERVQISPEIQTTLRYNLYLSMGSPAAGQGSRISKSVPSSRAATLLR</sequence>
<reference evidence="9" key="1">
    <citation type="submission" date="2025-08" db="UniProtKB">
        <authorList>
            <consortium name="RefSeq"/>
        </authorList>
    </citation>
    <scope>IDENTIFICATION</scope>
</reference>
<dbReference type="PANTHER" id="PTHR48051">
    <property type="match status" value="1"/>
</dbReference>